<evidence type="ECO:0000313" key="2">
    <source>
        <dbReference type="Proteomes" id="UP000677803"/>
    </source>
</evidence>
<feature type="non-terminal residue" evidence="1">
    <location>
        <position position="163"/>
    </location>
</feature>
<protein>
    <submittedName>
        <fullName evidence="1">(Atlantic silverside) hypothetical protein</fullName>
    </submittedName>
</protein>
<dbReference type="AlphaFoldDB" id="A0A8S4AA52"/>
<gene>
    <name evidence="1" type="ORF">MMEN_LOCUS1466</name>
</gene>
<accession>A0A8S4AA52</accession>
<name>A0A8S4AA52_9TELE</name>
<sequence>MTSAPTGDYIISIYEKGLKVPEKEFKIFNKTSAWSEQIKHLKPCTEYEHRVELVHSDGNTLCKSPENKTRTGTPVRGDIKDAFNYPGHVCYESDWDISSSLSKTFDQHDIRTLCFKLSDKDFCSDFTLNVAPENCVNSSFTVTKQITTGTYRELKLSSQLGLL</sequence>
<proteinExistence type="predicted"/>
<evidence type="ECO:0000313" key="1">
    <source>
        <dbReference type="EMBL" id="CAG5863813.1"/>
    </source>
</evidence>
<comment type="caution">
    <text evidence="1">The sequence shown here is derived from an EMBL/GenBank/DDBJ whole genome shotgun (WGS) entry which is preliminary data.</text>
</comment>
<dbReference type="OrthoDB" id="8952549at2759"/>
<dbReference type="EMBL" id="CAJRST010000002">
    <property type="protein sequence ID" value="CAG5863813.1"/>
    <property type="molecule type" value="Genomic_DNA"/>
</dbReference>
<organism evidence="1 2">
    <name type="scientific">Menidia menidia</name>
    <name type="common">Atlantic silverside</name>
    <dbReference type="NCBI Taxonomy" id="238744"/>
    <lineage>
        <taxon>Eukaryota</taxon>
        <taxon>Metazoa</taxon>
        <taxon>Chordata</taxon>
        <taxon>Craniata</taxon>
        <taxon>Vertebrata</taxon>
        <taxon>Euteleostomi</taxon>
        <taxon>Actinopterygii</taxon>
        <taxon>Neopterygii</taxon>
        <taxon>Teleostei</taxon>
        <taxon>Neoteleostei</taxon>
        <taxon>Acanthomorphata</taxon>
        <taxon>Ovalentaria</taxon>
        <taxon>Atherinomorphae</taxon>
        <taxon>Atheriniformes</taxon>
        <taxon>Atherinopsidae</taxon>
        <taxon>Menidiinae</taxon>
        <taxon>Menidia</taxon>
    </lineage>
</organism>
<keyword evidence="2" id="KW-1185">Reference proteome</keyword>
<dbReference type="Proteomes" id="UP000677803">
    <property type="component" value="Unassembled WGS sequence"/>
</dbReference>
<reference evidence="1" key="1">
    <citation type="submission" date="2021-05" db="EMBL/GenBank/DDBJ databases">
        <authorList>
            <person name="Tigano A."/>
        </authorList>
    </citation>
    <scope>NUCLEOTIDE SEQUENCE</scope>
</reference>